<dbReference type="EMBL" id="GU567980">
    <property type="protein sequence ID" value="ADI22273.1"/>
    <property type="molecule type" value="Genomic_DNA"/>
</dbReference>
<dbReference type="InterPro" id="IPR029062">
    <property type="entry name" value="Class_I_gatase-like"/>
</dbReference>
<evidence type="ECO:0008006" key="4">
    <source>
        <dbReference type="Google" id="ProtNLM"/>
    </source>
</evidence>
<feature type="domain" description="Putative glutamine amidotransferase" evidence="1">
    <location>
        <begin position="106"/>
        <end position="184"/>
    </location>
</feature>
<evidence type="ECO:0000259" key="1">
    <source>
        <dbReference type="Pfam" id="PF07090"/>
    </source>
</evidence>
<dbReference type="PANTHER" id="PTHR37947">
    <property type="entry name" value="BLL2462 PROTEIN"/>
    <property type="match status" value="1"/>
</dbReference>
<evidence type="ECO:0000313" key="3">
    <source>
        <dbReference type="EMBL" id="ADI22273.1"/>
    </source>
</evidence>
<dbReference type="AlphaFoldDB" id="E7C499"/>
<accession>E7C499</accession>
<dbReference type="InterPro" id="IPR010768">
    <property type="entry name" value="GATase1-like"/>
</dbReference>
<dbReference type="SUPFAM" id="SSF52317">
    <property type="entry name" value="Class I glutamine amidotransferase-like"/>
    <property type="match status" value="1"/>
</dbReference>
<organism evidence="3">
    <name type="scientific">uncultured Gemmatimonadales bacterium HF0200_36I24</name>
    <dbReference type="NCBI Taxonomy" id="723614"/>
    <lineage>
        <taxon>Bacteria</taxon>
        <taxon>Pseudomonadati</taxon>
        <taxon>Gemmatimonadota</taxon>
        <taxon>Gemmatimonadia</taxon>
        <taxon>Gemmatimonadales</taxon>
        <taxon>environmental samples</taxon>
    </lineage>
</organism>
<evidence type="ECO:0000259" key="2">
    <source>
        <dbReference type="Pfam" id="PF13768"/>
    </source>
</evidence>
<reference evidence="3" key="1">
    <citation type="submission" date="2010-01" db="EMBL/GenBank/DDBJ databases">
        <title>Genome fragments of uncultured bacteria from the North Pacific subtropical Gyre.</title>
        <authorList>
            <person name="Pham V.D."/>
            <person name="Delong E.F."/>
        </authorList>
    </citation>
    <scope>NUCLEOTIDE SEQUENCE</scope>
</reference>
<name>E7C499_9BACT</name>
<feature type="domain" description="VWFA" evidence="2">
    <location>
        <begin position="11"/>
        <end position="70"/>
    </location>
</feature>
<dbReference type="PANTHER" id="PTHR37947:SF2">
    <property type="entry name" value="VON WILLEBRAND FACTOR TYPE A"/>
    <property type="match status" value="1"/>
</dbReference>
<dbReference type="InterPro" id="IPR002035">
    <property type="entry name" value="VWF_A"/>
</dbReference>
<dbReference type="InterPro" id="IPR036465">
    <property type="entry name" value="vWFA_dom_sf"/>
</dbReference>
<dbReference type="Gene3D" id="3.40.50.410">
    <property type="entry name" value="von Willebrand factor, type A domain"/>
    <property type="match status" value="1"/>
</dbReference>
<dbReference type="Pfam" id="PF13768">
    <property type="entry name" value="VWA_3"/>
    <property type="match status" value="1"/>
</dbReference>
<proteinExistence type="predicted"/>
<dbReference type="SUPFAM" id="SSF53300">
    <property type="entry name" value="vWA-like"/>
    <property type="match status" value="1"/>
</dbReference>
<dbReference type="Pfam" id="PF07090">
    <property type="entry name" value="GATase1_like"/>
    <property type="match status" value="1"/>
</dbReference>
<protein>
    <recommendedName>
        <fullName evidence="4">VWFA domain-containing protein</fullName>
    </recommendedName>
</protein>
<sequence>MAFEELSEIDAEVRHVILLSDGQTYPDKYESLVTRMAKDDISVSSVAVGQESDRALLADIAEWGNGRSYFILDAARVPQVFIQETQIASQQTLIEENVRATIANSVELFKGIDLGSAPPLRGYVNTTAKENAEVLLTSEATAPILARWHYGLGKTAVFTSDVKNRWASDWLTWAGYGKFWSQLVRETMRRDGGEEIDFLIERIADEAVVTVNALAKKDNYKVDLDPKMEISYPDGDKTVVSLGQIGPNTYQGRYPIEASIESPYGFNISAEGFDDRSLSLYYPYSDEYRLYPANTVLLGDISEKTGGKIFPDNEDIFEDYGENAFIPTQLWPLLAGLALVLYLLDIAIRRAPWFWRTFA</sequence>
<dbReference type="Gene3D" id="3.40.50.880">
    <property type="match status" value="1"/>
</dbReference>